<organism evidence="1">
    <name type="scientific">Myoviridae sp. ctEg02</name>
    <dbReference type="NCBI Taxonomy" id="2825061"/>
    <lineage>
        <taxon>Viruses</taxon>
        <taxon>Duplodnaviria</taxon>
        <taxon>Heunggongvirae</taxon>
        <taxon>Uroviricota</taxon>
        <taxon>Caudoviricetes</taxon>
    </lineage>
</organism>
<evidence type="ECO:0000313" key="1">
    <source>
        <dbReference type="EMBL" id="DAE09076.1"/>
    </source>
</evidence>
<proteinExistence type="predicted"/>
<name>A0A8S5PS96_9CAUD</name>
<reference evidence="1" key="1">
    <citation type="journal article" date="2021" name="Proc. Natl. Acad. Sci. U.S.A.">
        <title>A Catalog of Tens of Thousands of Viruses from Human Metagenomes Reveals Hidden Associations with Chronic Diseases.</title>
        <authorList>
            <person name="Tisza M.J."/>
            <person name="Buck C.B."/>
        </authorList>
    </citation>
    <scope>NUCLEOTIDE SEQUENCE</scope>
    <source>
        <strain evidence="1">CtEg02</strain>
    </source>
</reference>
<dbReference type="EMBL" id="BK015482">
    <property type="protein sequence ID" value="DAE09076.1"/>
    <property type="molecule type" value="Genomic_DNA"/>
</dbReference>
<accession>A0A8S5PS96</accession>
<sequence length="58" mass="6260">MNTVGELISELESFPPETPVVHHDDEEGNTVSKVSIGFMTDGDGDPVCVILFPGEEIE</sequence>
<protein>
    <submittedName>
        <fullName evidence="1">Uncharacterized protein</fullName>
    </submittedName>
</protein>